<dbReference type="InterPro" id="IPR004000">
    <property type="entry name" value="Actin"/>
</dbReference>
<keyword evidence="2" id="KW-1185">Reference proteome</keyword>
<feature type="non-terminal residue" evidence="1">
    <location>
        <position position="1"/>
    </location>
</feature>
<evidence type="ECO:0000313" key="1">
    <source>
        <dbReference type="EMBL" id="NXC74571.1"/>
    </source>
</evidence>
<dbReference type="PANTHER" id="PTHR11937">
    <property type="entry name" value="ACTIN"/>
    <property type="match status" value="1"/>
</dbReference>
<dbReference type="Proteomes" id="UP000657035">
    <property type="component" value="Unassembled WGS sequence"/>
</dbReference>
<accession>A0A851QAE5</accession>
<dbReference type="OrthoDB" id="9373671at2759"/>
<dbReference type="AlphaFoldDB" id="A0A851QAE5"/>
<dbReference type="FunFam" id="3.30.420.40:FF:000502">
    <property type="entry name" value="Actin-Related Proteins"/>
    <property type="match status" value="1"/>
</dbReference>
<protein>
    <submittedName>
        <fullName evidence="1">ACL10 protein</fullName>
    </submittedName>
</protein>
<feature type="non-terminal residue" evidence="1">
    <location>
        <position position="145"/>
    </location>
</feature>
<name>A0A851QAE5_ANHAN</name>
<comment type="caution">
    <text evidence="1">The sequence shown here is derived from an EMBL/GenBank/DDBJ whole genome shotgun (WGS) entry which is preliminary data.</text>
</comment>
<gene>
    <name evidence="1" type="primary">Actl10</name>
    <name evidence="1" type="ORF">ANHANH_R15232</name>
</gene>
<reference evidence="1" key="1">
    <citation type="submission" date="2019-09" db="EMBL/GenBank/DDBJ databases">
        <title>Bird 10,000 Genomes (B10K) Project - Family phase.</title>
        <authorList>
            <person name="Zhang G."/>
        </authorList>
    </citation>
    <scope>NUCLEOTIDE SEQUENCE</scope>
    <source>
        <strain evidence="1">B10K-CU-031-38</strain>
    </source>
</reference>
<dbReference type="EMBL" id="WBMU01003162">
    <property type="protein sequence ID" value="NXC74571.1"/>
    <property type="molecule type" value="Genomic_DNA"/>
</dbReference>
<dbReference type="SUPFAM" id="SSF53067">
    <property type="entry name" value="Actin-like ATPase domain"/>
    <property type="match status" value="1"/>
</dbReference>
<organism evidence="1 2">
    <name type="scientific">Anhinga anhinga</name>
    <name type="common">Anhinga</name>
    <name type="synonym">Plotus anhinga</name>
    <dbReference type="NCBI Taxonomy" id="56067"/>
    <lineage>
        <taxon>Eukaryota</taxon>
        <taxon>Metazoa</taxon>
        <taxon>Chordata</taxon>
        <taxon>Craniata</taxon>
        <taxon>Vertebrata</taxon>
        <taxon>Euteleostomi</taxon>
        <taxon>Archelosauria</taxon>
        <taxon>Archosauria</taxon>
        <taxon>Dinosauria</taxon>
        <taxon>Saurischia</taxon>
        <taxon>Theropoda</taxon>
        <taxon>Coelurosauria</taxon>
        <taxon>Aves</taxon>
        <taxon>Neognathae</taxon>
        <taxon>Neoaves</taxon>
        <taxon>Aequornithes</taxon>
        <taxon>Suliformes</taxon>
        <taxon>Anhingidae</taxon>
        <taxon>Anhinga</taxon>
    </lineage>
</organism>
<dbReference type="InterPro" id="IPR043129">
    <property type="entry name" value="ATPase_NBD"/>
</dbReference>
<dbReference type="Pfam" id="PF00022">
    <property type="entry name" value="Actin"/>
    <property type="match status" value="1"/>
</dbReference>
<proteinExistence type="predicted"/>
<dbReference type="Gene3D" id="3.30.420.40">
    <property type="match status" value="1"/>
</dbReference>
<dbReference type="PRINTS" id="PR00190">
    <property type="entry name" value="ACTIN"/>
</dbReference>
<sequence>VWETQGHPTTAESTVGFAIAPRTHPLKHSIIKDWEDMENLWSHLFFCGLKVLPEEQPVLMANSPSCPLTNREKLAEVLLESFGVPALHMANTRFLSLCTYSRVTGLAMEVGAGVPHATSVCLGRTWREAAYHLRAAGGFLSSYLH</sequence>
<evidence type="ECO:0000313" key="2">
    <source>
        <dbReference type="Proteomes" id="UP000657035"/>
    </source>
</evidence>